<evidence type="ECO:0000313" key="4">
    <source>
        <dbReference type="EMBL" id="KCV69058.1"/>
    </source>
</evidence>
<feature type="region of interest" description="Disordered" evidence="3">
    <location>
        <begin position="1"/>
        <end position="78"/>
    </location>
</feature>
<dbReference type="InterPro" id="IPR001806">
    <property type="entry name" value="Small_GTPase"/>
</dbReference>
<dbReference type="PRINTS" id="PR00449">
    <property type="entry name" value="RASTRNSFRMNG"/>
</dbReference>
<dbReference type="RefSeq" id="XP_009496629.1">
    <property type="nucleotide sequence ID" value="XM_009498354.1"/>
</dbReference>
<dbReference type="GO" id="GO:0005525">
    <property type="term" value="F:GTP binding"/>
    <property type="evidence" value="ECO:0007669"/>
    <property type="project" value="UniProtKB-KW"/>
</dbReference>
<dbReference type="SUPFAM" id="SSF52540">
    <property type="entry name" value="P-loop containing nucleoside triphosphate hydrolases"/>
    <property type="match status" value="1"/>
</dbReference>
<dbReference type="InterPro" id="IPR050227">
    <property type="entry name" value="Rab"/>
</dbReference>
<dbReference type="AlphaFoldDB" id="A0A058Z564"/>
<dbReference type="SMART" id="SM00175">
    <property type="entry name" value="RAB"/>
    <property type="match status" value="1"/>
</dbReference>
<reference evidence="4" key="1">
    <citation type="submission" date="2013-04" db="EMBL/GenBank/DDBJ databases">
        <title>The Genome Sequence of Fonticula alba ATCC 38817.</title>
        <authorList>
            <consortium name="The Broad Institute Genomics Platform"/>
            <person name="Russ C."/>
            <person name="Cuomo C."/>
            <person name="Burger G."/>
            <person name="Gray M.W."/>
            <person name="Holland P.W.H."/>
            <person name="King N."/>
            <person name="Lang F.B.F."/>
            <person name="Roger A.J."/>
            <person name="Ruiz-Trillo I."/>
            <person name="Brown M."/>
            <person name="Walker B."/>
            <person name="Young S."/>
            <person name="Zeng Q."/>
            <person name="Gargeya S."/>
            <person name="Fitzgerald M."/>
            <person name="Haas B."/>
            <person name="Abouelleil A."/>
            <person name="Allen A.W."/>
            <person name="Alvarado L."/>
            <person name="Arachchi H.M."/>
            <person name="Berlin A.M."/>
            <person name="Chapman S.B."/>
            <person name="Gainer-Dewar J."/>
            <person name="Goldberg J."/>
            <person name="Griggs A."/>
            <person name="Gujja S."/>
            <person name="Hansen M."/>
            <person name="Howarth C."/>
            <person name="Imamovic A."/>
            <person name="Ireland A."/>
            <person name="Larimer J."/>
            <person name="McCowan C."/>
            <person name="Murphy C."/>
            <person name="Pearson M."/>
            <person name="Poon T.W."/>
            <person name="Priest M."/>
            <person name="Roberts A."/>
            <person name="Saif S."/>
            <person name="Shea T."/>
            <person name="Sisk P."/>
            <person name="Sykes S."/>
            <person name="Wortman J."/>
            <person name="Nusbaum C."/>
            <person name="Birren B."/>
        </authorList>
    </citation>
    <scope>NUCLEOTIDE SEQUENCE [LARGE SCALE GENOMIC DNA]</scope>
    <source>
        <strain evidence="4">ATCC 38817</strain>
    </source>
</reference>
<dbReference type="Pfam" id="PF00071">
    <property type="entry name" value="Ras"/>
    <property type="match status" value="1"/>
</dbReference>
<evidence type="ECO:0000256" key="2">
    <source>
        <dbReference type="ARBA" id="ARBA00023134"/>
    </source>
</evidence>
<evidence type="ECO:0000256" key="1">
    <source>
        <dbReference type="ARBA" id="ARBA00022741"/>
    </source>
</evidence>
<keyword evidence="1" id="KW-0547">Nucleotide-binding</keyword>
<dbReference type="GeneID" id="20529202"/>
<organism evidence="4">
    <name type="scientific">Fonticula alba</name>
    <name type="common">Slime mold</name>
    <dbReference type="NCBI Taxonomy" id="691883"/>
    <lineage>
        <taxon>Eukaryota</taxon>
        <taxon>Rotosphaerida</taxon>
        <taxon>Fonticulaceae</taxon>
        <taxon>Fonticula</taxon>
    </lineage>
</organism>
<dbReference type="EMBL" id="KB932207">
    <property type="protein sequence ID" value="KCV69058.1"/>
    <property type="molecule type" value="Genomic_DNA"/>
</dbReference>
<dbReference type="PROSITE" id="PS51419">
    <property type="entry name" value="RAB"/>
    <property type="match status" value="1"/>
</dbReference>
<gene>
    <name evidence="4" type="ORF">H696_04477</name>
</gene>
<dbReference type="Proteomes" id="UP000030693">
    <property type="component" value="Unassembled WGS sequence"/>
</dbReference>
<feature type="compositionally biased region" description="Low complexity" evidence="3">
    <location>
        <begin position="65"/>
        <end position="78"/>
    </location>
</feature>
<dbReference type="Gene3D" id="3.40.50.300">
    <property type="entry name" value="P-loop containing nucleotide triphosphate hydrolases"/>
    <property type="match status" value="1"/>
</dbReference>
<keyword evidence="2" id="KW-0342">GTP-binding</keyword>
<evidence type="ECO:0000313" key="5">
    <source>
        <dbReference type="Proteomes" id="UP000030693"/>
    </source>
</evidence>
<name>A0A058Z564_FONAL</name>
<keyword evidence="5" id="KW-1185">Reference proteome</keyword>
<dbReference type="STRING" id="691883.A0A058Z564"/>
<dbReference type="PANTHER" id="PTHR47977">
    <property type="entry name" value="RAS-RELATED PROTEIN RAB"/>
    <property type="match status" value="1"/>
</dbReference>
<sequence>MQRWRDEVITNLGGEPGPSFVYNPEESLLPAGAGGHDSNLSIPDSEEDPSAGRPAAPMPTPGPSLAAAPGGDPRGGRLPAIVIIGNKIDLESQREVSTAEAEAYAKFIGCTYLETSARTGENVLLCFETLVRSIPHEQEAPPAQPSVNLADESAEAKRGFCC</sequence>
<dbReference type="InterPro" id="IPR027417">
    <property type="entry name" value="P-loop_NTPase"/>
</dbReference>
<dbReference type="SMART" id="SM00173">
    <property type="entry name" value="RAS"/>
    <property type="match status" value="1"/>
</dbReference>
<dbReference type="GO" id="GO:0003924">
    <property type="term" value="F:GTPase activity"/>
    <property type="evidence" value="ECO:0007669"/>
    <property type="project" value="InterPro"/>
</dbReference>
<evidence type="ECO:0008006" key="6">
    <source>
        <dbReference type="Google" id="ProtNLM"/>
    </source>
</evidence>
<proteinExistence type="predicted"/>
<protein>
    <recommendedName>
        <fullName evidence="6">Rab family, other</fullName>
    </recommendedName>
</protein>
<accession>A0A058Z564</accession>
<dbReference type="OrthoDB" id="1667760at2759"/>
<evidence type="ECO:0000256" key="3">
    <source>
        <dbReference type="SAM" id="MobiDB-lite"/>
    </source>
</evidence>